<dbReference type="InterPro" id="IPR009057">
    <property type="entry name" value="Homeodomain-like_sf"/>
</dbReference>
<sequence>MAMGFQCLWCARTDPFLSASHSQSLTLPFQRNPLFCSVPLPSRPRNLCSSIVAASSKRKNKKKLSRHRVTGGHDEDEDEDVDAFELLFKQLEEDLKRDDLSEEDDEITEEDMALLERELENALGNFDAEFLDSDVIDIQTGTHPEQQEDEEEAEEDDNEDDDNDDGDEKSLKLRSWQMKKLARALKAGRRKTSIKNLAADLCLDRALVLQLLREPPPDLLMMSLSIPDEPKTTVVSLETKPREIVQKETSVDHAESGPKAKVPVHTLQRNWYAQKRLKKAHVDTLERVYRRSKRPTNAMISSIVHVTKIPRKRVVKWFEDKRAEEGVPDRRLPYQRSVPETA</sequence>
<accession>A0ABD1NHU9</accession>
<dbReference type="PROSITE" id="PS50071">
    <property type="entry name" value="HOMEOBOX_2"/>
    <property type="match status" value="1"/>
</dbReference>
<keyword evidence="3 5" id="KW-0371">Homeobox</keyword>
<dbReference type="AlphaFoldDB" id="A0ABD1NHU9"/>
<dbReference type="GO" id="GO:0003677">
    <property type="term" value="F:DNA binding"/>
    <property type="evidence" value="ECO:0007669"/>
    <property type="project" value="UniProtKB-UniRule"/>
</dbReference>
<evidence type="ECO:0000256" key="2">
    <source>
        <dbReference type="ARBA" id="ARBA00023125"/>
    </source>
</evidence>
<keyword evidence="4 5" id="KW-0539">Nucleus</keyword>
<dbReference type="SMART" id="SM00389">
    <property type="entry name" value="HOX"/>
    <property type="match status" value="1"/>
</dbReference>
<evidence type="ECO:0000256" key="6">
    <source>
        <dbReference type="RuleBase" id="RU000682"/>
    </source>
</evidence>
<dbReference type="PANTHER" id="PTHR15467">
    <property type="entry name" value="ZINC-FINGERS AND HOMEOBOXES RELATED"/>
    <property type="match status" value="1"/>
</dbReference>
<comment type="subcellular location">
    <subcellularLocation>
        <location evidence="1 5 6">Nucleus</location>
    </subcellularLocation>
</comment>
<name>A0ABD1NHU9_9FABA</name>
<feature type="domain" description="Homeobox" evidence="8">
    <location>
        <begin position="268"/>
        <end position="328"/>
    </location>
</feature>
<evidence type="ECO:0000313" key="9">
    <source>
        <dbReference type="EMBL" id="KAL2346730.1"/>
    </source>
</evidence>
<evidence type="ECO:0000256" key="1">
    <source>
        <dbReference type="ARBA" id="ARBA00004123"/>
    </source>
</evidence>
<organism evidence="9 10">
    <name type="scientific">Flemingia macrophylla</name>
    <dbReference type="NCBI Taxonomy" id="520843"/>
    <lineage>
        <taxon>Eukaryota</taxon>
        <taxon>Viridiplantae</taxon>
        <taxon>Streptophyta</taxon>
        <taxon>Embryophyta</taxon>
        <taxon>Tracheophyta</taxon>
        <taxon>Spermatophyta</taxon>
        <taxon>Magnoliopsida</taxon>
        <taxon>eudicotyledons</taxon>
        <taxon>Gunneridae</taxon>
        <taxon>Pentapetalae</taxon>
        <taxon>rosids</taxon>
        <taxon>fabids</taxon>
        <taxon>Fabales</taxon>
        <taxon>Fabaceae</taxon>
        <taxon>Papilionoideae</taxon>
        <taxon>50 kb inversion clade</taxon>
        <taxon>NPAAA clade</taxon>
        <taxon>indigoferoid/millettioid clade</taxon>
        <taxon>Phaseoleae</taxon>
        <taxon>Flemingia</taxon>
    </lineage>
</organism>
<dbReference type="Pfam" id="PF00046">
    <property type="entry name" value="Homeodomain"/>
    <property type="match status" value="1"/>
</dbReference>
<feature type="DNA-binding region" description="Homeobox" evidence="5">
    <location>
        <begin position="270"/>
        <end position="329"/>
    </location>
</feature>
<keyword evidence="10" id="KW-1185">Reference proteome</keyword>
<dbReference type="PANTHER" id="PTHR15467:SF9">
    <property type="entry name" value="HOMEOBOX DOMAIN-CONTAINING PROTEIN"/>
    <property type="match status" value="1"/>
</dbReference>
<dbReference type="EMBL" id="JBGMDY010000001">
    <property type="protein sequence ID" value="KAL2346730.1"/>
    <property type="molecule type" value="Genomic_DNA"/>
</dbReference>
<evidence type="ECO:0000256" key="7">
    <source>
        <dbReference type="SAM" id="MobiDB-lite"/>
    </source>
</evidence>
<comment type="caution">
    <text evidence="9">The sequence shown here is derived from an EMBL/GenBank/DDBJ whole genome shotgun (WGS) entry which is preliminary data.</text>
</comment>
<evidence type="ECO:0000259" key="8">
    <source>
        <dbReference type="PROSITE" id="PS50071"/>
    </source>
</evidence>
<keyword evidence="2 5" id="KW-0238">DNA-binding</keyword>
<dbReference type="Gene3D" id="1.10.10.60">
    <property type="entry name" value="Homeodomain-like"/>
    <property type="match status" value="1"/>
</dbReference>
<protein>
    <recommendedName>
        <fullName evidence="8">Homeobox domain-containing protein</fullName>
    </recommendedName>
</protein>
<dbReference type="GO" id="GO:0005634">
    <property type="term" value="C:nucleus"/>
    <property type="evidence" value="ECO:0007669"/>
    <property type="project" value="UniProtKB-SubCell"/>
</dbReference>
<evidence type="ECO:0000256" key="3">
    <source>
        <dbReference type="ARBA" id="ARBA00023155"/>
    </source>
</evidence>
<feature type="compositionally biased region" description="Acidic residues" evidence="7">
    <location>
        <begin position="147"/>
        <end position="167"/>
    </location>
</feature>
<feature type="region of interest" description="Disordered" evidence="7">
    <location>
        <begin position="142"/>
        <end position="172"/>
    </location>
</feature>
<proteinExistence type="predicted"/>
<evidence type="ECO:0000256" key="4">
    <source>
        <dbReference type="ARBA" id="ARBA00023242"/>
    </source>
</evidence>
<dbReference type="Proteomes" id="UP001603857">
    <property type="component" value="Unassembled WGS sequence"/>
</dbReference>
<evidence type="ECO:0000313" key="10">
    <source>
        <dbReference type="Proteomes" id="UP001603857"/>
    </source>
</evidence>
<dbReference type="CDD" id="cd00086">
    <property type="entry name" value="homeodomain"/>
    <property type="match status" value="1"/>
</dbReference>
<gene>
    <name evidence="9" type="ORF">Fmac_000730</name>
</gene>
<dbReference type="InterPro" id="IPR001356">
    <property type="entry name" value="HD"/>
</dbReference>
<dbReference type="SUPFAM" id="SSF46689">
    <property type="entry name" value="Homeodomain-like"/>
    <property type="match status" value="1"/>
</dbReference>
<evidence type="ECO:0000256" key="5">
    <source>
        <dbReference type="PROSITE-ProRule" id="PRU00108"/>
    </source>
</evidence>
<reference evidence="9 10" key="1">
    <citation type="submission" date="2024-08" db="EMBL/GenBank/DDBJ databases">
        <title>Insights into the chromosomal genome structure of Flemingia macrophylla.</title>
        <authorList>
            <person name="Ding Y."/>
            <person name="Zhao Y."/>
            <person name="Bi W."/>
            <person name="Wu M."/>
            <person name="Zhao G."/>
            <person name="Gong Y."/>
            <person name="Li W."/>
            <person name="Zhang P."/>
        </authorList>
    </citation>
    <scope>NUCLEOTIDE SEQUENCE [LARGE SCALE GENOMIC DNA]</scope>
    <source>
        <strain evidence="9">DYQJB</strain>
        <tissue evidence="9">Leaf</tissue>
    </source>
</reference>